<dbReference type="EMBL" id="JAKREW010000029">
    <property type="protein sequence ID" value="MCG7507807.1"/>
    <property type="molecule type" value="Genomic_DNA"/>
</dbReference>
<proteinExistence type="predicted"/>
<reference evidence="1 2" key="1">
    <citation type="submission" date="2022-02" db="EMBL/GenBank/DDBJ databases">
        <title>Draft genome sequence of Mezorhizobium retamae strain IRAMC:0171 isolated from Retama raetam nodules.</title>
        <authorList>
            <person name="Bengaied R."/>
            <person name="Sbissi I."/>
            <person name="Huber K."/>
            <person name="Ghodbane F."/>
            <person name="Nouioui I."/>
            <person name="Tarhouni M."/>
            <person name="Gtari M."/>
        </authorList>
    </citation>
    <scope>NUCLEOTIDE SEQUENCE [LARGE SCALE GENOMIC DNA]</scope>
    <source>
        <strain evidence="1 2">IRAMC:0171</strain>
    </source>
</reference>
<dbReference type="Pfam" id="PF07277">
    <property type="entry name" value="SapC"/>
    <property type="match status" value="1"/>
</dbReference>
<protein>
    <submittedName>
        <fullName evidence="1">SapC family protein</fullName>
    </submittedName>
</protein>
<evidence type="ECO:0000313" key="2">
    <source>
        <dbReference type="Proteomes" id="UP001201701"/>
    </source>
</evidence>
<evidence type="ECO:0000313" key="1">
    <source>
        <dbReference type="EMBL" id="MCG7507807.1"/>
    </source>
</evidence>
<accession>A0ABS9QK57</accession>
<comment type="caution">
    <text evidence="1">The sequence shown here is derived from an EMBL/GenBank/DDBJ whole genome shotgun (WGS) entry which is preliminary data.</text>
</comment>
<dbReference type="RefSeq" id="WP_239369326.1">
    <property type="nucleotide sequence ID" value="NZ_JAKREW010000029.1"/>
</dbReference>
<keyword evidence="2" id="KW-1185">Reference proteome</keyword>
<name>A0ABS9QK57_9HYPH</name>
<organism evidence="1 2">
    <name type="scientific">Mesorhizobium retamae</name>
    <dbReference type="NCBI Taxonomy" id="2912854"/>
    <lineage>
        <taxon>Bacteria</taxon>
        <taxon>Pseudomonadati</taxon>
        <taxon>Pseudomonadota</taxon>
        <taxon>Alphaproteobacteria</taxon>
        <taxon>Hyphomicrobiales</taxon>
        <taxon>Phyllobacteriaceae</taxon>
        <taxon>Mesorhizobium</taxon>
    </lineage>
</organism>
<gene>
    <name evidence="1" type="ORF">L4923_22465</name>
</gene>
<sequence>MTAENGATTAPATDAFPLFYAKPEAMNPDRHGSLGLAARADFSFTRAAHALPVVTGEMPAAMRSYPIVFVGPGNQPVVITGLRQGENLFVEKDGQWAKPHYIPAYVRRYPFILADDGGQGSGRLALCVDRTCHRVVEQAAAAARGEKVAPFFAGTEATEATKQALAFCNQYQMDFAATRTMVDKIAAHGLFVERRSTVTLENGEVLNLTDFKVIDEDLFNKLSDEAFLDLRKSGALTLVYCHLASTNSWSSLIHQAALYQAR</sequence>
<dbReference type="Proteomes" id="UP001201701">
    <property type="component" value="Unassembled WGS sequence"/>
</dbReference>
<dbReference type="InterPro" id="IPR010836">
    <property type="entry name" value="SapC"/>
</dbReference>